<feature type="compositionally biased region" description="Polar residues" evidence="8">
    <location>
        <begin position="538"/>
        <end position="551"/>
    </location>
</feature>
<dbReference type="SMART" id="SM00490">
    <property type="entry name" value="HELICc"/>
    <property type="match status" value="1"/>
</dbReference>
<keyword evidence="5" id="KW-0067">ATP-binding</keyword>
<feature type="region of interest" description="Disordered" evidence="8">
    <location>
        <begin position="1"/>
        <end position="35"/>
    </location>
</feature>
<evidence type="ECO:0000256" key="8">
    <source>
        <dbReference type="SAM" id="MobiDB-lite"/>
    </source>
</evidence>
<comment type="catalytic activity">
    <reaction evidence="6">
        <text>ATP + H2O = ADP + phosphate + H(+)</text>
        <dbReference type="Rhea" id="RHEA:13065"/>
        <dbReference type="ChEBI" id="CHEBI:15377"/>
        <dbReference type="ChEBI" id="CHEBI:15378"/>
        <dbReference type="ChEBI" id="CHEBI:30616"/>
        <dbReference type="ChEBI" id="CHEBI:43474"/>
        <dbReference type="ChEBI" id="CHEBI:456216"/>
        <dbReference type="EC" id="3.6.4.13"/>
    </reaction>
</comment>
<keyword evidence="2" id="KW-0547">Nucleotide-binding</keyword>
<dbReference type="CDD" id="cd18787">
    <property type="entry name" value="SF2_C_DEAD"/>
    <property type="match status" value="1"/>
</dbReference>
<feature type="domain" description="Helicase C-terminal" evidence="10">
    <location>
        <begin position="324"/>
        <end position="467"/>
    </location>
</feature>
<evidence type="ECO:0000256" key="2">
    <source>
        <dbReference type="ARBA" id="ARBA00022741"/>
    </source>
</evidence>
<accession>X6N4T1</accession>
<protein>
    <recommendedName>
        <fullName evidence="1">RNA helicase</fullName>
        <ecNumber evidence="1">3.6.4.13</ecNumber>
    </recommendedName>
</protein>
<reference evidence="12 13" key="1">
    <citation type="journal article" date="2013" name="Curr. Biol.">
        <title>The Genome of the Foraminiferan Reticulomyxa filosa.</title>
        <authorList>
            <person name="Glockner G."/>
            <person name="Hulsmann N."/>
            <person name="Schleicher M."/>
            <person name="Noegel A.A."/>
            <person name="Eichinger L."/>
            <person name="Gallinger C."/>
            <person name="Pawlowski J."/>
            <person name="Sierra R."/>
            <person name="Euteneuer U."/>
            <person name="Pillet L."/>
            <person name="Moustafa A."/>
            <person name="Platzer M."/>
            <person name="Groth M."/>
            <person name="Szafranski K."/>
            <person name="Schliwa M."/>
        </authorList>
    </citation>
    <scope>NUCLEOTIDE SEQUENCE [LARGE SCALE GENOMIC DNA]</scope>
</reference>
<evidence type="ECO:0000256" key="6">
    <source>
        <dbReference type="ARBA" id="ARBA00047984"/>
    </source>
</evidence>
<dbReference type="InterPro" id="IPR011545">
    <property type="entry name" value="DEAD/DEAH_box_helicase_dom"/>
</dbReference>
<name>X6N4T1_RETFI</name>
<dbReference type="Gene3D" id="3.40.50.300">
    <property type="entry name" value="P-loop containing nucleotide triphosphate hydrolases"/>
    <property type="match status" value="2"/>
</dbReference>
<dbReference type="PROSITE" id="PS51194">
    <property type="entry name" value="HELICASE_CTER"/>
    <property type="match status" value="1"/>
</dbReference>
<evidence type="ECO:0000259" key="9">
    <source>
        <dbReference type="PROSITE" id="PS51192"/>
    </source>
</evidence>
<dbReference type="OMA" id="CYRSWVR"/>
<feature type="region of interest" description="Disordered" evidence="8">
    <location>
        <begin position="477"/>
        <end position="583"/>
    </location>
</feature>
<evidence type="ECO:0000256" key="4">
    <source>
        <dbReference type="ARBA" id="ARBA00022806"/>
    </source>
</evidence>
<evidence type="ECO:0000256" key="1">
    <source>
        <dbReference type="ARBA" id="ARBA00012552"/>
    </source>
</evidence>
<keyword evidence="3" id="KW-0378">Hydrolase</keyword>
<dbReference type="PANTHER" id="PTHR47958">
    <property type="entry name" value="ATP-DEPENDENT RNA HELICASE DBP3"/>
    <property type="match status" value="1"/>
</dbReference>
<feature type="compositionally biased region" description="Polar residues" evidence="8">
    <location>
        <begin position="496"/>
        <end position="509"/>
    </location>
</feature>
<feature type="domain" description="DEAD-box RNA helicase Q" evidence="11">
    <location>
        <begin position="77"/>
        <end position="105"/>
    </location>
</feature>
<feature type="compositionally biased region" description="Basic and acidic residues" evidence="8">
    <location>
        <begin position="21"/>
        <end position="35"/>
    </location>
</feature>
<evidence type="ECO:0000259" key="10">
    <source>
        <dbReference type="PROSITE" id="PS51194"/>
    </source>
</evidence>
<dbReference type="EC" id="3.6.4.13" evidence="1"/>
<dbReference type="GO" id="GO:0003724">
    <property type="term" value="F:RNA helicase activity"/>
    <property type="evidence" value="ECO:0007669"/>
    <property type="project" value="UniProtKB-EC"/>
</dbReference>
<dbReference type="PROSITE" id="PS51195">
    <property type="entry name" value="Q_MOTIF"/>
    <property type="match status" value="1"/>
</dbReference>
<proteinExistence type="predicted"/>
<dbReference type="Pfam" id="PF00270">
    <property type="entry name" value="DEAD"/>
    <property type="match status" value="1"/>
</dbReference>
<evidence type="ECO:0000313" key="13">
    <source>
        <dbReference type="Proteomes" id="UP000023152"/>
    </source>
</evidence>
<evidence type="ECO:0000256" key="7">
    <source>
        <dbReference type="PROSITE-ProRule" id="PRU00552"/>
    </source>
</evidence>
<dbReference type="FunFam" id="3.40.50.300:FF:000397">
    <property type="entry name" value="Probable ATP-dependent RNA helicase DDX4"/>
    <property type="match status" value="1"/>
</dbReference>
<dbReference type="AlphaFoldDB" id="X6N4T1"/>
<dbReference type="SMART" id="SM00487">
    <property type="entry name" value="DEXDc"/>
    <property type="match status" value="1"/>
</dbReference>
<dbReference type="InterPro" id="IPR027417">
    <property type="entry name" value="P-loop_NTPase"/>
</dbReference>
<organism evidence="12 13">
    <name type="scientific">Reticulomyxa filosa</name>
    <dbReference type="NCBI Taxonomy" id="46433"/>
    <lineage>
        <taxon>Eukaryota</taxon>
        <taxon>Sar</taxon>
        <taxon>Rhizaria</taxon>
        <taxon>Retaria</taxon>
        <taxon>Foraminifera</taxon>
        <taxon>Monothalamids</taxon>
        <taxon>Reticulomyxidae</taxon>
        <taxon>Reticulomyxa</taxon>
    </lineage>
</organism>
<dbReference type="GO" id="GO:0016787">
    <property type="term" value="F:hydrolase activity"/>
    <property type="evidence" value="ECO:0007669"/>
    <property type="project" value="UniProtKB-KW"/>
</dbReference>
<evidence type="ECO:0000313" key="12">
    <source>
        <dbReference type="EMBL" id="ETO21036.1"/>
    </source>
</evidence>
<dbReference type="PROSITE" id="PS51192">
    <property type="entry name" value="HELICASE_ATP_BIND_1"/>
    <property type="match status" value="1"/>
</dbReference>
<dbReference type="SUPFAM" id="SSF52540">
    <property type="entry name" value="P-loop containing nucleoside triphosphate hydrolases"/>
    <property type="match status" value="1"/>
</dbReference>
<dbReference type="GO" id="GO:0003676">
    <property type="term" value="F:nucleic acid binding"/>
    <property type="evidence" value="ECO:0007669"/>
    <property type="project" value="InterPro"/>
</dbReference>
<dbReference type="FunFam" id="3.40.50.300:FF:000008">
    <property type="entry name" value="ATP-dependent RNA helicase RhlB"/>
    <property type="match status" value="1"/>
</dbReference>
<evidence type="ECO:0000259" key="11">
    <source>
        <dbReference type="PROSITE" id="PS51195"/>
    </source>
</evidence>
<sequence>MYGMREPTESSFSGPGLRSWSKFDNDDNRFGNEKTKKLEQEMERQLFETGVSQGINFDMYDKIPVELSGSNPPKAISSFREAKLHKQLEYNVEQCKFAKPTPVQKYAIPSILTGRDMMACAQTGSGKTAAFILPIAHQMLERRSSSDSGNNRRQSSFRSRVYPRAIILAPTRELAIQTEEQTRKFLWKTGMTSVVVYGGVQTGKQLRDLRNGCEIIVATPGRLHDFIMRGVVCLDAVEFCVLDEGDRMLDMGFMPQVNELIQKMPKKGERQMLMFSATFPPEIQKLAQEFLQDYLFLAVGRVGSTNSFIRQTLVRVNARNKFEELVKLLQDCKGLCLVFVGTKRDAGFVENQLVREGLDAISIHGDRSQEEREHALAVFRNGKCPILVATDVAARGLDIPSVMWVINYDLPNNIEDYVHRIGRTGRCGNSGNAISFVTDSNANILKDLIHLLQENKQEIPGWCEEMAQGRGGGYYRGRSFPFGRRPGHGEKDFRRSQPNYSNNFVSQRFNEGYRDRDAKDDEDDKGKHRHWNHDPEGDTQNDNGYSRSSGNNRRDHTESFGGGKDSSERDQHQNYKTFKKIRD</sequence>
<keyword evidence="4" id="KW-0347">Helicase</keyword>
<keyword evidence="13" id="KW-1185">Reference proteome</keyword>
<feature type="short sequence motif" description="Q motif" evidence="7">
    <location>
        <begin position="77"/>
        <end position="105"/>
    </location>
</feature>
<dbReference type="Pfam" id="PF00271">
    <property type="entry name" value="Helicase_C"/>
    <property type="match status" value="1"/>
</dbReference>
<feature type="domain" description="Helicase ATP-binding" evidence="9">
    <location>
        <begin position="108"/>
        <end position="297"/>
    </location>
</feature>
<dbReference type="InterPro" id="IPR001650">
    <property type="entry name" value="Helicase_C-like"/>
</dbReference>
<comment type="caution">
    <text evidence="12">The sequence shown here is derived from an EMBL/GenBank/DDBJ whole genome shotgun (WGS) entry which is preliminary data.</text>
</comment>
<dbReference type="GO" id="GO:0005524">
    <property type="term" value="F:ATP binding"/>
    <property type="evidence" value="ECO:0007669"/>
    <property type="project" value="UniProtKB-KW"/>
</dbReference>
<dbReference type="OrthoDB" id="196131at2759"/>
<dbReference type="InterPro" id="IPR014001">
    <property type="entry name" value="Helicase_ATP-bd"/>
</dbReference>
<gene>
    <name evidence="12" type="ORF">RFI_16168</name>
</gene>
<dbReference type="EMBL" id="ASPP01012005">
    <property type="protein sequence ID" value="ETO21036.1"/>
    <property type="molecule type" value="Genomic_DNA"/>
</dbReference>
<dbReference type="InterPro" id="IPR014014">
    <property type="entry name" value="RNA_helicase_DEAD_Q_motif"/>
</dbReference>
<dbReference type="Proteomes" id="UP000023152">
    <property type="component" value="Unassembled WGS sequence"/>
</dbReference>
<evidence type="ECO:0000256" key="5">
    <source>
        <dbReference type="ARBA" id="ARBA00022840"/>
    </source>
</evidence>
<evidence type="ECO:0000256" key="3">
    <source>
        <dbReference type="ARBA" id="ARBA00022801"/>
    </source>
</evidence>